<keyword evidence="1" id="KW-0732">Signal</keyword>
<dbReference type="AlphaFoldDB" id="A0AAD4TDP9"/>
<dbReference type="Proteomes" id="UP001202328">
    <property type="component" value="Unassembled WGS sequence"/>
</dbReference>
<organism evidence="2 3">
    <name type="scientific">Papaver atlanticum</name>
    <dbReference type="NCBI Taxonomy" id="357466"/>
    <lineage>
        <taxon>Eukaryota</taxon>
        <taxon>Viridiplantae</taxon>
        <taxon>Streptophyta</taxon>
        <taxon>Embryophyta</taxon>
        <taxon>Tracheophyta</taxon>
        <taxon>Spermatophyta</taxon>
        <taxon>Magnoliopsida</taxon>
        <taxon>Ranunculales</taxon>
        <taxon>Papaveraceae</taxon>
        <taxon>Papaveroideae</taxon>
        <taxon>Papaver</taxon>
    </lineage>
</organism>
<protein>
    <submittedName>
        <fullName evidence="2">Uncharacterized protein</fullName>
    </submittedName>
</protein>
<evidence type="ECO:0000313" key="2">
    <source>
        <dbReference type="EMBL" id="KAI3952202.1"/>
    </source>
</evidence>
<feature type="chain" id="PRO_5041909630" evidence="1">
    <location>
        <begin position="20"/>
        <end position="118"/>
    </location>
</feature>
<reference evidence="2" key="1">
    <citation type="submission" date="2022-04" db="EMBL/GenBank/DDBJ databases">
        <title>A functionally conserved STORR gene fusion in Papaver species that diverged 16.8 million years ago.</title>
        <authorList>
            <person name="Catania T."/>
        </authorList>
    </citation>
    <scope>NUCLEOTIDE SEQUENCE</scope>
    <source>
        <strain evidence="2">S-188037</strain>
    </source>
</reference>
<keyword evidence="3" id="KW-1185">Reference proteome</keyword>
<accession>A0AAD4TDP9</accession>
<name>A0AAD4TDP9_9MAGN</name>
<sequence>MKRLLILESFLATVAPAYGCKYYVVIPDDAAIEKAQILRGLQNGVSCEKTCRKMDGRVDVANVAHLTRTETSPNSTFTQLQTFFTASKFGGCARLIRHTMQVCRRYQGLLCKCSWDTK</sequence>
<feature type="signal peptide" evidence="1">
    <location>
        <begin position="1"/>
        <end position="19"/>
    </location>
</feature>
<dbReference type="EMBL" id="JAJJMB010002292">
    <property type="protein sequence ID" value="KAI3952202.1"/>
    <property type="molecule type" value="Genomic_DNA"/>
</dbReference>
<evidence type="ECO:0000313" key="3">
    <source>
        <dbReference type="Proteomes" id="UP001202328"/>
    </source>
</evidence>
<comment type="caution">
    <text evidence="2">The sequence shown here is derived from an EMBL/GenBank/DDBJ whole genome shotgun (WGS) entry which is preliminary data.</text>
</comment>
<evidence type="ECO:0000256" key="1">
    <source>
        <dbReference type="SAM" id="SignalP"/>
    </source>
</evidence>
<proteinExistence type="predicted"/>
<gene>
    <name evidence="2" type="ORF">MKW98_005897</name>
</gene>